<keyword evidence="2" id="KW-1185">Reference proteome</keyword>
<dbReference type="KEGG" id="abac:LuPra_03259"/>
<dbReference type="RefSeq" id="WP_110171716.1">
    <property type="nucleotide sequence ID" value="NZ_CP015136.1"/>
</dbReference>
<evidence type="ECO:0000313" key="1">
    <source>
        <dbReference type="EMBL" id="AMY10031.1"/>
    </source>
</evidence>
<reference evidence="1 2" key="1">
    <citation type="journal article" date="2016" name="Genome Announc.">
        <title>First Complete Genome Sequence of a Subdivision 6 Acidobacterium Strain.</title>
        <authorList>
            <person name="Huang S."/>
            <person name="Vieira S."/>
            <person name="Bunk B."/>
            <person name="Riedel T."/>
            <person name="Sproer C."/>
            <person name="Overmann J."/>
        </authorList>
    </citation>
    <scope>NUCLEOTIDE SEQUENCE [LARGE SCALE GENOMIC DNA]</scope>
    <source>
        <strain evidence="2">DSM 100886 HEG_-6_39</strain>
    </source>
</reference>
<reference evidence="2" key="2">
    <citation type="submission" date="2016-04" db="EMBL/GenBank/DDBJ databases">
        <title>First Complete Genome Sequence of a Subdivision 6 Acidobacterium.</title>
        <authorList>
            <person name="Huang S."/>
            <person name="Vieira S."/>
            <person name="Bunk B."/>
            <person name="Riedel T."/>
            <person name="Sproeer C."/>
            <person name="Overmann J."/>
        </authorList>
    </citation>
    <scope>NUCLEOTIDE SEQUENCE [LARGE SCALE GENOMIC DNA]</scope>
    <source>
        <strain evidence="2">DSM 100886 HEG_-6_39</strain>
    </source>
</reference>
<evidence type="ECO:0000313" key="2">
    <source>
        <dbReference type="Proteomes" id="UP000076079"/>
    </source>
</evidence>
<dbReference type="STRING" id="1855912.LuPra_03259"/>
<dbReference type="AlphaFoldDB" id="A0A143PNJ7"/>
<accession>A0A143PNJ7</accession>
<dbReference type="Proteomes" id="UP000076079">
    <property type="component" value="Chromosome"/>
</dbReference>
<gene>
    <name evidence="1" type="ORF">LuPra_03259</name>
</gene>
<protein>
    <submittedName>
        <fullName evidence="1">Uncharacterized protein</fullName>
    </submittedName>
</protein>
<dbReference type="EMBL" id="CP015136">
    <property type="protein sequence ID" value="AMY10031.1"/>
    <property type="molecule type" value="Genomic_DNA"/>
</dbReference>
<organism evidence="1 2">
    <name type="scientific">Luteitalea pratensis</name>
    <dbReference type="NCBI Taxonomy" id="1855912"/>
    <lineage>
        <taxon>Bacteria</taxon>
        <taxon>Pseudomonadati</taxon>
        <taxon>Acidobacteriota</taxon>
        <taxon>Vicinamibacteria</taxon>
        <taxon>Vicinamibacterales</taxon>
        <taxon>Vicinamibacteraceae</taxon>
        <taxon>Luteitalea</taxon>
    </lineage>
</organism>
<proteinExistence type="predicted"/>
<name>A0A143PNJ7_LUTPR</name>
<sequence length="75" mass="8194">MIGRTAAAANGCAAVRGQANQAPGHVQATRWMLLSRDPEILRPFGVAHVSRSAPWTDTWSQPLAAFRWQGAVRRL</sequence>